<keyword evidence="1" id="KW-0812">Transmembrane</keyword>
<proteinExistence type="predicted"/>
<evidence type="ECO:0000256" key="1">
    <source>
        <dbReference type="SAM" id="Phobius"/>
    </source>
</evidence>
<organism evidence="2 3">
    <name type="scientific">Thermoproteota archaeon</name>
    <dbReference type="NCBI Taxonomy" id="2056631"/>
    <lineage>
        <taxon>Archaea</taxon>
        <taxon>Thermoproteota</taxon>
    </lineage>
</organism>
<gene>
    <name evidence="2" type="ORF">DRJ26_04055</name>
</gene>
<name>A0A497F1U3_9CREN</name>
<reference evidence="2 3" key="1">
    <citation type="submission" date="2018-06" db="EMBL/GenBank/DDBJ databases">
        <title>Extensive metabolic versatility and redundancy in microbially diverse, dynamic hydrothermal sediments.</title>
        <authorList>
            <person name="Dombrowski N."/>
            <person name="Teske A."/>
            <person name="Baker B.J."/>
        </authorList>
    </citation>
    <scope>NUCLEOTIDE SEQUENCE [LARGE SCALE GENOMIC DNA]</scope>
    <source>
        <strain evidence="2">B20_G2</strain>
    </source>
</reference>
<dbReference type="InterPro" id="IPR055943">
    <property type="entry name" value="DUF7521"/>
</dbReference>
<feature type="transmembrane region" description="Helical" evidence="1">
    <location>
        <begin position="39"/>
        <end position="64"/>
    </location>
</feature>
<keyword evidence="1" id="KW-1133">Transmembrane helix</keyword>
<feature type="transmembrane region" description="Helical" evidence="1">
    <location>
        <begin position="76"/>
        <end position="100"/>
    </location>
</feature>
<dbReference type="EMBL" id="QMRA01000090">
    <property type="protein sequence ID" value="RLE52928.1"/>
    <property type="molecule type" value="Genomic_DNA"/>
</dbReference>
<protein>
    <submittedName>
        <fullName evidence="2">Uncharacterized protein</fullName>
    </submittedName>
</protein>
<comment type="caution">
    <text evidence="2">The sequence shown here is derived from an EMBL/GenBank/DDBJ whole genome shotgun (WGS) entry which is preliminary data.</text>
</comment>
<feature type="transmembrane region" description="Helical" evidence="1">
    <location>
        <begin position="180"/>
        <end position="198"/>
    </location>
</feature>
<feature type="transmembrane region" description="Helical" evidence="1">
    <location>
        <begin position="150"/>
        <end position="174"/>
    </location>
</feature>
<sequence length="204" mass="23079">MPSAFRADLIMETISALISFSIAYFAMKAYKLTGNKSLMYLYFGFSVLGAGMITRVIASTYIALLLRELEIRIKNLIFTISIIYGLMRTIAYILFTLAYVHRAKIEIEQEAVTATIIPIILNPYFELVEMTLLIYVTAQAAINFIESRNVNSMLIFAGFTLILISHIAFMFSIIISQMYILAHLIQLVGFTCMLLMLIKVGRGR</sequence>
<dbReference type="Proteomes" id="UP000269499">
    <property type="component" value="Unassembled WGS sequence"/>
</dbReference>
<dbReference type="Pfam" id="PF24365">
    <property type="entry name" value="DUF7521"/>
    <property type="match status" value="1"/>
</dbReference>
<evidence type="ECO:0000313" key="2">
    <source>
        <dbReference type="EMBL" id="RLE52928.1"/>
    </source>
</evidence>
<accession>A0A497F1U3</accession>
<dbReference type="AlphaFoldDB" id="A0A497F1U3"/>
<evidence type="ECO:0000313" key="3">
    <source>
        <dbReference type="Proteomes" id="UP000269499"/>
    </source>
</evidence>
<feature type="transmembrane region" description="Helical" evidence="1">
    <location>
        <begin position="9"/>
        <end position="27"/>
    </location>
</feature>
<keyword evidence="1" id="KW-0472">Membrane</keyword>